<dbReference type="InterPro" id="IPR011008">
    <property type="entry name" value="Dimeric_a/b-barrel"/>
</dbReference>
<dbReference type="AlphaFoldDB" id="A0A059W0Z3"/>
<proteinExistence type="inferred from homology"/>
<dbReference type="EMBL" id="BHXC01000006">
    <property type="protein sequence ID" value="GCB89115.1"/>
    <property type="molecule type" value="Genomic_DNA"/>
</dbReference>
<dbReference type="PANTHER" id="PTHR37828:SF1">
    <property type="entry name" value="YCII-RELATED DOMAIN-CONTAINING PROTEIN"/>
    <property type="match status" value="1"/>
</dbReference>
<dbReference type="SUPFAM" id="SSF54909">
    <property type="entry name" value="Dimeric alpha+beta barrel"/>
    <property type="match status" value="1"/>
</dbReference>
<dbReference type="Proteomes" id="UP000288351">
    <property type="component" value="Unassembled WGS sequence"/>
</dbReference>
<name>A0A059W0Z3_STRNR</name>
<dbReference type="InterPro" id="IPR005545">
    <property type="entry name" value="YCII"/>
</dbReference>
<reference evidence="2 3" key="1">
    <citation type="journal article" date="2019" name="Microbiol. Resour. Announc.">
        <title>Draft Genome Sequence of the Most Traditional epsilon-Poly-l-Lysine Producer, Streptomyces albulus NBRC14147.</title>
        <authorList>
            <person name="Yamanaka K."/>
            <person name="Hamano Y."/>
        </authorList>
    </citation>
    <scope>NUCLEOTIDE SEQUENCE [LARGE SCALE GENOMIC DNA]</scope>
    <source>
        <strain evidence="2 3">NBRC 14147</strain>
    </source>
</reference>
<accession>A0A059W0Z3</accession>
<dbReference type="Pfam" id="PF03795">
    <property type="entry name" value="YCII"/>
    <property type="match status" value="1"/>
</dbReference>
<evidence type="ECO:0000313" key="2">
    <source>
        <dbReference type="EMBL" id="GCB89115.1"/>
    </source>
</evidence>
<dbReference type="eggNOG" id="ENOG50325V8">
    <property type="taxonomic scope" value="Bacteria"/>
</dbReference>
<gene>
    <name evidence="2" type="ORF">SALB_01789</name>
</gene>
<organism evidence="2 3">
    <name type="scientific">Streptomyces noursei</name>
    <name type="common">Streptomyces albulus</name>
    <dbReference type="NCBI Taxonomy" id="1971"/>
    <lineage>
        <taxon>Bacteria</taxon>
        <taxon>Bacillati</taxon>
        <taxon>Actinomycetota</taxon>
        <taxon>Actinomycetes</taxon>
        <taxon>Kitasatosporales</taxon>
        <taxon>Streptomycetaceae</taxon>
        <taxon>Streptomyces</taxon>
    </lineage>
</organism>
<protein>
    <submittedName>
        <fullName evidence="2">Uncharacterized protein</fullName>
    </submittedName>
</protein>
<evidence type="ECO:0000313" key="3">
    <source>
        <dbReference type="Proteomes" id="UP000288351"/>
    </source>
</evidence>
<dbReference type="Gene3D" id="3.30.70.1060">
    <property type="entry name" value="Dimeric alpha+beta barrel"/>
    <property type="match status" value="1"/>
</dbReference>
<dbReference type="PANTHER" id="PTHR37828">
    <property type="entry name" value="GSR2449 PROTEIN"/>
    <property type="match status" value="1"/>
</dbReference>
<sequence>MECIPAAALDGGAIMIWYLVSRRSEAPLAESQRVLEEHLAWMRGQHERGSVLISGPSSDGTMGLYVVRARSRSDAETIAQSDPLARDGQATIEIIEWHVHQMLGIGPFDVDALRRAEGGA</sequence>
<dbReference type="STRING" id="68570.DC74_988"/>
<comment type="similarity">
    <text evidence="1">Belongs to the YciI family.</text>
</comment>
<comment type="caution">
    <text evidence="2">The sequence shown here is derived from an EMBL/GenBank/DDBJ whole genome shotgun (WGS) entry which is preliminary data.</text>
</comment>
<evidence type="ECO:0000256" key="1">
    <source>
        <dbReference type="ARBA" id="ARBA00007689"/>
    </source>
</evidence>